<dbReference type="GeneID" id="94021270"/>
<dbReference type="RefSeq" id="WP_074635308.1">
    <property type="nucleotide sequence ID" value="NZ_CP160849.1"/>
</dbReference>
<organism evidence="2 3">
    <name type="scientific">Sulfitobacter pontiacus</name>
    <dbReference type="NCBI Taxonomy" id="60137"/>
    <lineage>
        <taxon>Bacteria</taxon>
        <taxon>Pseudomonadati</taxon>
        <taxon>Pseudomonadota</taxon>
        <taxon>Alphaproteobacteria</taxon>
        <taxon>Rhodobacterales</taxon>
        <taxon>Roseobacteraceae</taxon>
        <taxon>Sulfitobacter</taxon>
    </lineage>
</organism>
<keyword evidence="1" id="KW-0812">Transmembrane</keyword>
<dbReference type="AlphaFoldDB" id="A0A1H2W4T7"/>
<keyword evidence="1" id="KW-1133">Transmembrane helix</keyword>
<dbReference type="EMBL" id="FNNB01000003">
    <property type="protein sequence ID" value="SDW75672.1"/>
    <property type="molecule type" value="Genomic_DNA"/>
</dbReference>
<feature type="transmembrane region" description="Helical" evidence="1">
    <location>
        <begin position="44"/>
        <end position="62"/>
    </location>
</feature>
<keyword evidence="1" id="KW-0472">Membrane</keyword>
<proteinExistence type="predicted"/>
<evidence type="ECO:0000313" key="3">
    <source>
        <dbReference type="Proteomes" id="UP000183076"/>
    </source>
</evidence>
<sequence length="72" mass="7071">MFKETKSPFLSLGVLGGGGAIITGLAQIAGYAVTPADAADLSTAVTGLITSAAGLIAVIGRIRATKRVSLLG</sequence>
<protein>
    <submittedName>
        <fullName evidence="2">Uncharacterized protein</fullName>
    </submittedName>
</protein>
<reference evidence="3" key="1">
    <citation type="submission" date="2016-10" db="EMBL/GenBank/DDBJ databases">
        <authorList>
            <person name="Varghese N."/>
            <person name="Submissions S."/>
        </authorList>
    </citation>
    <scope>NUCLEOTIDE SEQUENCE [LARGE SCALE GENOMIC DNA]</scope>
    <source>
        <strain evidence="3">DSM 10014</strain>
    </source>
</reference>
<feature type="transmembrane region" description="Helical" evidence="1">
    <location>
        <begin position="12"/>
        <end position="32"/>
    </location>
</feature>
<dbReference type="STRING" id="60137.SAMN04488041_103153"/>
<evidence type="ECO:0000256" key="1">
    <source>
        <dbReference type="SAM" id="Phobius"/>
    </source>
</evidence>
<dbReference type="Proteomes" id="UP000183076">
    <property type="component" value="Unassembled WGS sequence"/>
</dbReference>
<gene>
    <name evidence="2" type="ORF">SAMN04488041_103153</name>
</gene>
<accession>A0A1H2W4T7</accession>
<evidence type="ECO:0000313" key="2">
    <source>
        <dbReference type="EMBL" id="SDW75672.1"/>
    </source>
</evidence>
<name>A0A1H2W4T7_9RHOB</name>